<evidence type="ECO:0000256" key="1">
    <source>
        <dbReference type="SAM" id="SignalP"/>
    </source>
</evidence>
<name>A0A8J7G3S8_9FLAO</name>
<keyword evidence="3" id="KW-1185">Reference proteome</keyword>
<evidence type="ECO:0000313" key="2">
    <source>
        <dbReference type="EMBL" id="MBF0596147.1"/>
    </source>
</evidence>
<sequence>MKKKILSLVALVAMTLSFGQSWTQQNSGIPLADGGVRDFSIVDANTAWITFYDGSGNQTYP</sequence>
<proteinExistence type="predicted"/>
<keyword evidence="1" id="KW-0732">Signal</keyword>
<dbReference type="AlphaFoldDB" id="A0A8J7G3S8"/>
<reference evidence="2" key="1">
    <citation type="submission" date="2020-10" db="EMBL/GenBank/DDBJ databases">
        <authorList>
            <person name="Lu T."/>
            <person name="Wang Q."/>
            <person name="Han X."/>
        </authorList>
    </citation>
    <scope>NUCLEOTIDE SEQUENCE</scope>
    <source>
        <strain evidence="2">WQ 117</strain>
    </source>
</reference>
<dbReference type="EMBL" id="JADGIK010000001">
    <property type="protein sequence ID" value="MBF0596147.1"/>
    <property type="molecule type" value="Genomic_DNA"/>
</dbReference>
<evidence type="ECO:0000313" key="3">
    <source>
        <dbReference type="Proteomes" id="UP000608754"/>
    </source>
</evidence>
<dbReference type="RefSeq" id="WP_194181676.1">
    <property type="nucleotide sequence ID" value="NZ_JADGIK010000001.1"/>
</dbReference>
<organism evidence="2 3">
    <name type="scientific">Faecalibacter rhinopitheci</name>
    <dbReference type="NCBI Taxonomy" id="2779678"/>
    <lineage>
        <taxon>Bacteria</taxon>
        <taxon>Pseudomonadati</taxon>
        <taxon>Bacteroidota</taxon>
        <taxon>Flavobacteriia</taxon>
        <taxon>Flavobacteriales</taxon>
        <taxon>Weeksellaceae</taxon>
        <taxon>Faecalibacter</taxon>
    </lineage>
</organism>
<feature type="signal peptide" evidence="1">
    <location>
        <begin position="1"/>
        <end position="23"/>
    </location>
</feature>
<gene>
    <name evidence="2" type="ORF">IM532_01505</name>
</gene>
<dbReference type="Proteomes" id="UP000608754">
    <property type="component" value="Unassembled WGS sequence"/>
</dbReference>
<feature type="chain" id="PRO_5035273432" evidence="1">
    <location>
        <begin position="24"/>
        <end position="61"/>
    </location>
</feature>
<comment type="caution">
    <text evidence="2">The sequence shown here is derived from an EMBL/GenBank/DDBJ whole genome shotgun (WGS) entry which is preliminary data.</text>
</comment>
<protein>
    <submittedName>
        <fullName evidence="2">Uncharacterized protein</fullName>
    </submittedName>
</protein>
<accession>A0A8J7G3S8</accession>